<dbReference type="GeneID" id="115627064"/>
<dbReference type="PANTHER" id="PTHR13554:SF10">
    <property type="entry name" value="26S PROTEASOME NON-ATPASE REGULATORY SUBUNIT 5"/>
    <property type="match status" value="1"/>
</dbReference>
<dbReference type="OrthoDB" id="10250600at2759"/>
<dbReference type="Proteomes" id="UP000504634">
    <property type="component" value="Unplaced"/>
</dbReference>
<dbReference type="GO" id="GO:0000502">
    <property type="term" value="C:proteasome complex"/>
    <property type="evidence" value="ECO:0007669"/>
    <property type="project" value="UniProtKB-KW"/>
</dbReference>
<keyword evidence="3" id="KW-1185">Reference proteome</keyword>
<sequence>MSESMEEEWWVTKLKELESKPKRLETLTEMNSVINKAVGLPRNILERVLCAPALYECATVESGKEPLINMTNDFIHTCLEQLELDTCDEQLPLLLSRSLTHPNPALRAIVLDALLKKLRRQTTACEMQPLPSNELLYYVLDELKQPETHSGVSALSILSIVLTQRLNDPGIQARLMTLLKQNEVIRCRAYELGVMLAKRSAAALSSVEFILDAAISELDNDDVLLQASVMEILVPLAEQNHGLSYMERRHVLDVISNRVQQIEQNPLDLLLVPSIMKFFGKIAAVQPQKIISGYPQMLTCLFELLQSGDESVLPTALDTLTNLASTLQGKTLLHTDFEPAMQQLFEKYADYTKVLSPPLKIRILNSLDLVFAVELPLTGLHNGILKRWYEYFAGGQQVDRLMDLCRTPFPDLQLAALSLLKTLCQYIWGIVALRRTAGAIEFLLSRQRDQHKDVKFLKWQIMEVLAVSDGFSATEIVRFTAYVNEGPYYMQSDVSLATEPQGNQ</sequence>
<dbReference type="SUPFAM" id="SSF48371">
    <property type="entry name" value="ARM repeat"/>
    <property type="match status" value="1"/>
</dbReference>
<proteinExistence type="inferred from homology"/>
<gene>
    <name evidence="4" type="primary">LOC115627064</name>
</gene>
<dbReference type="InterPro" id="IPR016024">
    <property type="entry name" value="ARM-type_fold"/>
</dbReference>
<organism evidence="3 4">
    <name type="scientific">Drosophila lebanonensis</name>
    <name type="common">Fruit fly</name>
    <name type="synonym">Scaptodrosophila lebanonensis</name>
    <dbReference type="NCBI Taxonomy" id="7225"/>
    <lineage>
        <taxon>Eukaryota</taxon>
        <taxon>Metazoa</taxon>
        <taxon>Ecdysozoa</taxon>
        <taxon>Arthropoda</taxon>
        <taxon>Hexapoda</taxon>
        <taxon>Insecta</taxon>
        <taxon>Pterygota</taxon>
        <taxon>Neoptera</taxon>
        <taxon>Endopterygota</taxon>
        <taxon>Diptera</taxon>
        <taxon>Brachycera</taxon>
        <taxon>Muscomorpha</taxon>
        <taxon>Ephydroidea</taxon>
        <taxon>Drosophilidae</taxon>
        <taxon>Scaptodrosophila</taxon>
    </lineage>
</organism>
<name>A0A6J2TSF6_DROLE</name>
<protein>
    <recommendedName>
        <fullName evidence="2">26S proteasome non-ATPase regulatory subunit 5</fullName>
    </recommendedName>
</protein>
<evidence type="ECO:0000313" key="3">
    <source>
        <dbReference type="Proteomes" id="UP000504634"/>
    </source>
</evidence>
<reference evidence="4" key="1">
    <citation type="submission" date="2025-08" db="UniProtKB">
        <authorList>
            <consortium name="RefSeq"/>
        </authorList>
    </citation>
    <scope>IDENTIFICATION</scope>
    <source>
        <strain evidence="4">11010-0011.00</strain>
        <tissue evidence="4">Whole body</tissue>
    </source>
</reference>
<dbReference type="GO" id="GO:0005829">
    <property type="term" value="C:cytosol"/>
    <property type="evidence" value="ECO:0007669"/>
    <property type="project" value="TreeGrafter"/>
</dbReference>
<evidence type="ECO:0000256" key="2">
    <source>
        <dbReference type="ARBA" id="ARBA00014933"/>
    </source>
</evidence>
<dbReference type="InterPro" id="IPR019538">
    <property type="entry name" value="PSMD5"/>
</dbReference>
<dbReference type="InterPro" id="IPR011989">
    <property type="entry name" value="ARM-like"/>
</dbReference>
<dbReference type="RefSeq" id="XP_030378470.1">
    <property type="nucleotide sequence ID" value="XM_030522610.1"/>
</dbReference>
<dbReference type="GO" id="GO:0043248">
    <property type="term" value="P:proteasome assembly"/>
    <property type="evidence" value="ECO:0007669"/>
    <property type="project" value="InterPro"/>
</dbReference>
<evidence type="ECO:0000313" key="4">
    <source>
        <dbReference type="RefSeq" id="XP_030378470.1"/>
    </source>
</evidence>
<accession>A0A6J2TSF6</accession>
<dbReference type="PANTHER" id="PTHR13554">
    <property type="entry name" value="26S PROTEASOME NON-ATPASE REGULATORY SUBUNIT 5-RELATED"/>
    <property type="match status" value="1"/>
</dbReference>
<evidence type="ECO:0000256" key="1">
    <source>
        <dbReference type="ARBA" id="ARBA00006823"/>
    </source>
</evidence>
<dbReference type="Gene3D" id="1.25.10.10">
    <property type="entry name" value="Leucine-rich Repeat Variant"/>
    <property type="match status" value="1"/>
</dbReference>
<keyword evidence="4" id="KW-0647">Proteasome</keyword>
<comment type="similarity">
    <text evidence="1">Belongs to the proteasome subunit S5B/HSM3 family.</text>
</comment>
<dbReference type="AlphaFoldDB" id="A0A6J2TSF6"/>
<dbReference type="Pfam" id="PF10508">
    <property type="entry name" value="Proteasom_PSMB"/>
    <property type="match status" value="1"/>
</dbReference>